<dbReference type="PANTHER" id="PTHR45831:SF2">
    <property type="entry name" value="LD24721P"/>
    <property type="match status" value="1"/>
</dbReference>
<dbReference type="EMBL" id="JARIHO010000005">
    <property type="protein sequence ID" value="KAJ7361327.1"/>
    <property type="molecule type" value="Genomic_DNA"/>
</dbReference>
<evidence type="ECO:0000256" key="1">
    <source>
        <dbReference type="ARBA" id="ARBA00022737"/>
    </source>
</evidence>
<keyword evidence="1" id="KW-0677">Repeat</keyword>
<evidence type="ECO:0000256" key="3">
    <source>
        <dbReference type="PROSITE-ProRule" id="PRU00339"/>
    </source>
</evidence>
<sequence length="195" mass="20881">MATIVEGLKAQGNALHMQGNYRAAYQKYSEAIQENPDGTLLAVLYANRAASCLAMKEYLDAMHDGTKASKADPTYAKAWARIATAAHVLELWEPCRAAWKSGLACLPATGLTPAQVVLQTQFEAGLKAVDAGEAKAQALAKSGRYTNEISGLVDDMPWNRALALAEEEKLAKGDAPSSVRFTPETRCAEHATADL</sequence>
<gene>
    <name evidence="4" type="ORF">DFH08DRAFT_371025</name>
</gene>
<name>A0AAD7F1C0_9AGAR</name>
<dbReference type="GO" id="GO:0072380">
    <property type="term" value="C:TRC complex"/>
    <property type="evidence" value="ECO:0007669"/>
    <property type="project" value="TreeGrafter"/>
</dbReference>
<dbReference type="Proteomes" id="UP001218218">
    <property type="component" value="Unassembled WGS sequence"/>
</dbReference>
<dbReference type="SMART" id="SM00028">
    <property type="entry name" value="TPR"/>
    <property type="match status" value="3"/>
</dbReference>
<feature type="repeat" description="TPR" evidence="3">
    <location>
        <begin position="5"/>
        <end position="38"/>
    </location>
</feature>
<evidence type="ECO:0000313" key="4">
    <source>
        <dbReference type="EMBL" id="KAJ7361327.1"/>
    </source>
</evidence>
<dbReference type="Gene3D" id="1.25.40.10">
    <property type="entry name" value="Tetratricopeptide repeat domain"/>
    <property type="match status" value="1"/>
</dbReference>
<dbReference type="AlphaFoldDB" id="A0AAD7F1C0"/>
<dbReference type="GO" id="GO:0060090">
    <property type="term" value="F:molecular adaptor activity"/>
    <property type="evidence" value="ECO:0007669"/>
    <property type="project" value="TreeGrafter"/>
</dbReference>
<accession>A0AAD7F1C0</accession>
<dbReference type="SUPFAM" id="SSF48452">
    <property type="entry name" value="TPR-like"/>
    <property type="match status" value="1"/>
</dbReference>
<organism evidence="4 5">
    <name type="scientific">Mycena albidolilacea</name>
    <dbReference type="NCBI Taxonomy" id="1033008"/>
    <lineage>
        <taxon>Eukaryota</taxon>
        <taxon>Fungi</taxon>
        <taxon>Dikarya</taxon>
        <taxon>Basidiomycota</taxon>
        <taxon>Agaricomycotina</taxon>
        <taxon>Agaricomycetes</taxon>
        <taxon>Agaricomycetidae</taxon>
        <taxon>Agaricales</taxon>
        <taxon>Marasmiineae</taxon>
        <taxon>Mycenaceae</taxon>
        <taxon>Mycena</taxon>
    </lineage>
</organism>
<dbReference type="GO" id="GO:0006620">
    <property type="term" value="P:post-translational protein targeting to endoplasmic reticulum membrane"/>
    <property type="evidence" value="ECO:0007669"/>
    <property type="project" value="TreeGrafter"/>
</dbReference>
<keyword evidence="5" id="KW-1185">Reference proteome</keyword>
<evidence type="ECO:0000256" key="2">
    <source>
        <dbReference type="ARBA" id="ARBA00022803"/>
    </source>
</evidence>
<dbReference type="InterPro" id="IPR011990">
    <property type="entry name" value="TPR-like_helical_dom_sf"/>
</dbReference>
<keyword evidence="2 3" id="KW-0802">TPR repeat</keyword>
<dbReference type="InterPro" id="IPR019734">
    <property type="entry name" value="TPR_rpt"/>
</dbReference>
<dbReference type="PANTHER" id="PTHR45831">
    <property type="entry name" value="LD24721P"/>
    <property type="match status" value="1"/>
</dbReference>
<evidence type="ECO:0000313" key="5">
    <source>
        <dbReference type="Proteomes" id="UP001218218"/>
    </source>
</evidence>
<comment type="caution">
    <text evidence="4">The sequence shown here is derived from an EMBL/GenBank/DDBJ whole genome shotgun (WGS) entry which is preliminary data.</text>
</comment>
<dbReference type="InterPro" id="IPR047150">
    <property type="entry name" value="SGT"/>
</dbReference>
<reference evidence="4" key="1">
    <citation type="submission" date="2023-03" db="EMBL/GenBank/DDBJ databases">
        <title>Massive genome expansion in bonnet fungi (Mycena s.s.) driven by repeated elements and novel gene families across ecological guilds.</title>
        <authorList>
            <consortium name="Lawrence Berkeley National Laboratory"/>
            <person name="Harder C.B."/>
            <person name="Miyauchi S."/>
            <person name="Viragh M."/>
            <person name="Kuo A."/>
            <person name="Thoen E."/>
            <person name="Andreopoulos B."/>
            <person name="Lu D."/>
            <person name="Skrede I."/>
            <person name="Drula E."/>
            <person name="Henrissat B."/>
            <person name="Morin E."/>
            <person name="Kohler A."/>
            <person name="Barry K."/>
            <person name="LaButti K."/>
            <person name="Morin E."/>
            <person name="Salamov A."/>
            <person name="Lipzen A."/>
            <person name="Mereny Z."/>
            <person name="Hegedus B."/>
            <person name="Baldrian P."/>
            <person name="Stursova M."/>
            <person name="Weitz H."/>
            <person name="Taylor A."/>
            <person name="Grigoriev I.V."/>
            <person name="Nagy L.G."/>
            <person name="Martin F."/>
            <person name="Kauserud H."/>
        </authorList>
    </citation>
    <scope>NUCLEOTIDE SEQUENCE</scope>
    <source>
        <strain evidence="4">CBHHK002</strain>
    </source>
</reference>
<protein>
    <submittedName>
        <fullName evidence="4">Uncharacterized protein</fullName>
    </submittedName>
</protein>
<dbReference type="PROSITE" id="PS50005">
    <property type="entry name" value="TPR"/>
    <property type="match status" value="1"/>
</dbReference>
<dbReference type="GO" id="GO:0016020">
    <property type="term" value="C:membrane"/>
    <property type="evidence" value="ECO:0007669"/>
    <property type="project" value="TreeGrafter"/>
</dbReference>
<proteinExistence type="predicted"/>